<evidence type="ECO:0000259" key="8">
    <source>
        <dbReference type="Pfam" id="PF00370"/>
    </source>
</evidence>
<evidence type="ECO:0000256" key="1">
    <source>
        <dbReference type="ARBA" id="ARBA00009156"/>
    </source>
</evidence>
<dbReference type="Pfam" id="PF02782">
    <property type="entry name" value="FGGY_C"/>
    <property type="match status" value="1"/>
</dbReference>
<dbReference type="InterPro" id="IPR018484">
    <property type="entry name" value="FGGY_N"/>
</dbReference>
<dbReference type="InterPro" id="IPR043129">
    <property type="entry name" value="ATPase_NBD"/>
</dbReference>
<comment type="catalytic activity">
    <reaction evidence="6 7">
        <text>D-xylulose + ATP = D-xylulose 5-phosphate + ADP + H(+)</text>
        <dbReference type="Rhea" id="RHEA:10964"/>
        <dbReference type="ChEBI" id="CHEBI:15378"/>
        <dbReference type="ChEBI" id="CHEBI:17140"/>
        <dbReference type="ChEBI" id="CHEBI:30616"/>
        <dbReference type="ChEBI" id="CHEBI:57737"/>
        <dbReference type="ChEBI" id="CHEBI:456216"/>
        <dbReference type="EC" id="2.7.1.17"/>
    </reaction>
</comment>
<keyword evidence="3 6" id="KW-0547">Nucleotide-binding</keyword>
<evidence type="ECO:0000313" key="10">
    <source>
        <dbReference type="EMBL" id="MFC7091473.1"/>
    </source>
</evidence>
<evidence type="ECO:0000256" key="5">
    <source>
        <dbReference type="ARBA" id="ARBA00022840"/>
    </source>
</evidence>
<evidence type="ECO:0000313" key="11">
    <source>
        <dbReference type="Proteomes" id="UP001596411"/>
    </source>
</evidence>
<organism evidence="10 11">
    <name type="scientific">Halomonas salifodinae</name>
    <dbReference type="NCBI Taxonomy" id="438745"/>
    <lineage>
        <taxon>Bacteria</taxon>
        <taxon>Pseudomonadati</taxon>
        <taxon>Pseudomonadota</taxon>
        <taxon>Gammaproteobacteria</taxon>
        <taxon>Oceanospirillales</taxon>
        <taxon>Halomonadaceae</taxon>
        <taxon>Halomonas</taxon>
    </lineage>
</organism>
<dbReference type="Pfam" id="PF00370">
    <property type="entry name" value="FGGY_N"/>
    <property type="match status" value="1"/>
</dbReference>
<name>A0ABW2F363_9GAMM</name>
<dbReference type="SUPFAM" id="SSF53067">
    <property type="entry name" value="Actin-like ATPase domain"/>
    <property type="match status" value="2"/>
</dbReference>
<dbReference type="EMBL" id="JBHSZP010000036">
    <property type="protein sequence ID" value="MFC7091473.1"/>
    <property type="molecule type" value="Genomic_DNA"/>
</dbReference>
<dbReference type="Proteomes" id="UP001596411">
    <property type="component" value="Unassembled WGS sequence"/>
</dbReference>
<dbReference type="InterPro" id="IPR018485">
    <property type="entry name" value="FGGY_C"/>
</dbReference>
<keyword evidence="5 6" id="KW-0067">ATP-binding</keyword>
<keyword evidence="2 6" id="KW-0808">Transferase</keyword>
<dbReference type="InterPro" id="IPR006000">
    <property type="entry name" value="Xylulokinase"/>
</dbReference>
<proteinExistence type="inferred from homology"/>
<comment type="function">
    <text evidence="6">Catalyzes the phosphorylation of D-xylulose to D-xylulose 5-phosphate.</text>
</comment>
<dbReference type="Gene3D" id="3.30.420.40">
    <property type="match status" value="2"/>
</dbReference>
<dbReference type="NCBIfam" id="TIGR01312">
    <property type="entry name" value="XylB"/>
    <property type="match status" value="1"/>
</dbReference>
<feature type="site" description="Important for activity" evidence="6">
    <location>
        <position position="6"/>
    </location>
</feature>
<feature type="binding site" evidence="6">
    <location>
        <begin position="80"/>
        <end position="81"/>
    </location>
    <ligand>
        <name>substrate</name>
    </ligand>
</feature>
<evidence type="ECO:0000256" key="6">
    <source>
        <dbReference type="HAMAP-Rule" id="MF_02220"/>
    </source>
</evidence>
<comment type="similarity">
    <text evidence="1 6 7">Belongs to the FGGY kinase family.</text>
</comment>
<evidence type="ECO:0000256" key="2">
    <source>
        <dbReference type="ARBA" id="ARBA00022679"/>
    </source>
</evidence>
<feature type="domain" description="Carbohydrate kinase FGGY N-terminal" evidence="8">
    <location>
        <begin position="1"/>
        <end position="250"/>
    </location>
</feature>
<gene>
    <name evidence="6 7 10" type="primary">xylB</name>
    <name evidence="10" type="ORF">ACFQH5_18155</name>
</gene>
<dbReference type="PANTHER" id="PTHR43095:SF5">
    <property type="entry name" value="XYLULOSE KINASE"/>
    <property type="match status" value="1"/>
</dbReference>
<keyword evidence="11" id="KW-1185">Reference proteome</keyword>
<evidence type="ECO:0000259" key="9">
    <source>
        <dbReference type="Pfam" id="PF02782"/>
    </source>
</evidence>
<comment type="caution">
    <text evidence="10">The sequence shown here is derived from an EMBL/GenBank/DDBJ whole genome shotgun (WGS) entry which is preliminary data.</text>
</comment>
<dbReference type="CDD" id="cd07809">
    <property type="entry name" value="ASKHA_NBD_FGGY_BaXK-like"/>
    <property type="match status" value="1"/>
</dbReference>
<sequence>MYLGVDCGTQSTKVVVVDVDGERILGEASRPHRLDEGEGGRREQAPAEWIEALRGALGEAVARAGIDGRAIRAIGVSGQQHGLVALDGAGEPVYPAKLWCDTETSAWNAELIERLGGAAGCLDKLGLVLQTGYTASKLAWLRERHPKAYGRIATLLLPHDYLNFWLTGEKVSEAGDASGTGYFDTRTRRWREDVLAEIAPELDPALVLPRLIDAREPAGTVRLEVARELGLGEGVLVSSGGGDNMLGAIGTGNIRPGLVTLSLGTSGTLCAYSPEPVVADNAMVANFCASHDGWLPLVCTMNVTSATTRIRELFGLDLATFGERVASAPIGAEGATLLPFFNGERVPMLPEASASLDGLTSLNTTQANLCRAVMEGATLGLRYGLDQFGRLAEGLHEIRLIGGGSRSPVWRQMVADITDSRVICPEVTDAAALGAALQAAWCHRSRSGGGELAELCERLVHLDEASRAEPDPASVAAYREVYARFRRRLAERHGIH</sequence>
<dbReference type="GO" id="GO:0004856">
    <property type="term" value="F:D-xylulokinase activity"/>
    <property type="evidence" value="ECO:0007669"/>
    <property type="project" value="UniProtKB-EC"/>
</dbReference>
<evidence type="ECO:0000256" key="3">
    <source>
        <dbReference type="ARBA" id="ARBA00022741"/>
    </source>
</evidence>
<evidence type="ECO:0000256" key="7">
    <source>
        <dbReference type="RuleBase" id="RU364073"/>
    </source>
</evidence>
<dbReference type="HAMAP" id="MF_02220">
    <property type="entry name" value="XylB"/>
    <property type="match status" value="1"/>
</dbReference>
<dbReference type="RefSeq" id="WP_346063751.1">
    <property type="nucleotide sequence ID" value="NZ_BAAADR010000022.1"/>
</dbReference>
<dbReference type="EC" id="2.7.1.17" evidence="6 7"/>
<dbReference type="InterPro" id="IPR000577">
    <property type="entry name" value="Carb_kinase_FGGY"/>
</dbReference>
<keyword evidence="6 7" id="KW-0119">Carbohydrate metabolism</keyword>
<accession>A0ABW2F363</accession>
<keyword evidence="6 7" id="KW-0859">Xylose metabolism</keyword>
<reference evidence="11" key="1">
    <citation type="journal article" date="2019" name="Int. J. Syst. Evol. Microbiol.">
        <title>The Global Catalogue of Microorganisms (GCM) 10K type strain sequencing project: providing services to taxonomists for standard genome sequencing and annotation.</title>
        <authorList>
            <consortium name="The Broad Institute Genomics Platform"/>
            <consortium name="The Broad Institute Genome Sequencing Center for Infectious Disease"/>
            <person name="Wu L."/>
            <person name="Ma J."/>
        </authorList>
    </citation>
    <scope>NUCLEOTIDE SEQUENCE [LARGE SCALE GENOMIC DNA]</scope>
    <source>
        <strain evidence="11">CGMCC 1.13666</strain>
    </source>
</reference>
<evidence type="ECO:0000256" key="4">
    <source>
        <dbReference type="ARBA" id="ARBA00022777"/>
    </source>
</evidence>
<feature type="domain" description="Carbohydrate kinase FGGY C-terminal" evidence="9">
    <location>
        <begin position="261"/>
        <end position="441"/>
    </location>
</feature>
<feature type="active site" description="Proton acceptor" evidence="6">
    <location>
        <position position="243"/>
    </location>
</feature>
<dbReference type="PIRSF" id="PIRSF000538">
    <property type="entry name" value="GlpK"/>
    <property type="match status" value="1"/>
</dbReference>
<keyword evidence="4 6" id="KW-0418">Kinase</keyword>
<dbReference type="InterPro" id="IPR050406">
    <property type="entry name" value="FGGY_Carb_Kinase"/>
</dbReference>
<dbReference type="PANTHER" id="PTHR43095">
    <property type="entry name" value="SUGAR KINASE"/>
    <property type="match status" value="1"/>
</dbReference>
<protein>
    <recommendedName>
        <fullName evidence="6 7">Xylulose kinase</fullName>
        <shortName evidence="6 7">Xylulokinase</shortName>
        <ecNumber evidence="6 7">2.7.1.17</ecNumber>
    </recommendedName>
</protein>